<sequence>MIQEPDYETLAPVWKGWAVLCVFLFPATGGLLFGYDIGATSYVLNQLQSEDDSGVTWWHDVEKSSLIQGLIPSTDVAGALVGSIIVFKVADQIGRRREMQIAAVLYLVGAIFEMVSSNSSWGAGLGLTVLFAARFLYGIGCGFAMHGAPTYIAEMAPSEIRGTLVALKEAMIVVGMVLGYGIGFFLQHQSGAWKFTYGASIPLAVFMLVGVTALPPSARWLAITGRIEEARASLNYVYSQGADDILSDIIEQIEAEKTRVATLGGQAASLFDARYRKCLVAGVGVVFLQQVTGQPSILYYANTIFKEAGMSSYAAVLTGVFKLFATLGSVVLVDKYGRRFLLFVGVSVMLVALVVMTATFAGYETSDDDSGDDAVNLDWRTVTIIIGMFAYIGGYQLGFGPIAWLLISEVFPLEVRGQAVAFAVQNNFAWNLVVSLLYPVLIDSFGTAFGDEYKYCAGFGIFAVLTLYALVFIYRNVPETKGLSLEEIERKFCKDDGATYKADAEAGERDNSSLLGSNSVVQ</sequence>
<dbReference type="PRINTS" id="PR00171">
    <property type="entry name" value="SUGRTRNSPORT"/>
</dbReference>
<dbReference type="PANTHER" id="PTHR48023">
    <property type="entry name" value="D-XYLOSE-PROTON SYMPORTER-LIKE 2"/>
    <property type="match status" value="1"/>
</dbReference>
<dbReference type="NCBIfam" id="TIGR00879">
    <property type="entry name" value="SP"/>
    <property type="match status" value="1"/>
</dbReference>
<feature type="transmembrane region" description="Helical" evidence="17">
    <location>
        <begin position="192"/>
        <end position="214"/>
    </location>
</feature>
<dbReference type="PROSITE" id="PS00216">
    <property type="entry name" value="SUGAR_TRANSPORT_1"/>
    <property type="match status" value="2"/>
</dbReference>
<feature type="transmembrane region" description="Helical" evidence="17">
    <location>
        <begin position="383"/>
        <end position="407"/>
    </location>
</feature>
<dbReference type="InterPro" id="IPR020846">
    <property type="entry name" value="MFS_dom"/>
</dbReference>
<feature type="region of interest" description="Disordered" evidence="16">
    <location>
        <begin position="503"/>
        <end position="522"/>
    </location>
</feature>
<comment type="subunit">
    <text evidence="3">Homodimer.</text>
</comment>
<name>A0A7S2FR46_9STRA</name>
<dbReference type="EMBL" id="HBGT01013398">
    <property type="protein sequence ID" value="CAD9410092.1"/>
    <property type="molecule type" value="Transcribed_RNA"/>
</dbReference>
<comment type="subcellular location">
    <subcellularLocation>
        <location evidence="1">Membrane</location>
        <topology evidence="1">Multi-pass membrane protein</topology>
    </subcellularLocation>
</comment>
<comment type="catalytic activity">
    <reaction evidence="13">
        <text>D-fructose(out) = D-fructose(in)</text>
        <dbReference type="Rhea" id="RHEA:60372"/>
        <dbReference type="ChEBI" id="CHEBI:37721"/>
    </reaction>
    <physiologicalReaction direction="left-to-right" evidence="13">
        <dbReference type="Rhea" id="RHEA:60373"/>
    </physiologicalReaction>
</comment>
<keyword evidence="7 17" id="KW-0472">Membrane</keyword>
<evidence type="ECO:0000256" key="7">
    <source>
        <dbReference type="ARBA" id="ARBA00023136"/>
    </source>
</evidence>
<evidence type="ECO:0000256" key="1">
    <source>
        <dbReference type="ARBA" id="ARBA00004141"/>
    </source>
</evidence>
<feature type="transmembrane region" description="Helical" evidence="17">
    <location>
        <begin position="313"/>
        <end position="333"/>
    </location>
</feature>
<evidence type="ECO:0000256" key="13">
    <source>
        <dbReference type="ARBA" id="ARBA00044710"/>
    </source>
</evidence>
<comment type="catalytic activity">
    <reaction evidence="11">
        <text>D-mannose(out) = D-mannose(in)</text>
        <dbReference type="Rhea" id="RHEA:78391"/>
        <dbReference type="ChEBI" id="CHEBI:4208"/>
    </reaction>
    <physiologicalReaction direction="left-to-right" evidence="11">
        <dbReference type="Rhea" id="RHEA:78392"/>
    </physiologicalReaction>
</comment>
<keyword evidence="6 17" id="KW-1133">Transmembrane helix</keyword>
<organism evidence="19">
    <name type="scientific">Florenciella parvula</name>
    <dbReference type="NCBI Taxonomy" id="236787"/>
    <lineage>
        <taxon>Eukaryota</taxon>
        <taxon>Sar</taxon>
        <taxon>Stramenopiles</taxon>
        <taxon>Ochrophyta</taxon>
        <taxon>Dictyochophyceae</taxon>
        <taxon>Florenciellales</taxon>
        <taxon>Florenciella</taxon>
    </lineage>
</organism>
<feature type="transmembrane region" description="Helical" evidence="17">
    <location>
        <begin position="455"/>
        <end position="474"/>
    </location>
</feature>
<dbReference type="GO" id="GO:0022857">
    <property type="term" value="F:transmembrane transporter activity"/>
    <property type="evidence" value="ECO:0007669"/>
    <property type="project" value="InterPro"/>
</dbReference>
<dbReference type="Pfam" id="PF00083">
    <property type="entry name" value="Sugar_tr"/>
    <property type="match status" value="1"/>
</dbReference>
<proteinExistence type="inferred from homology"/>
<feature type="compositionally biased region" description="Polar residues" evidence="16">
    <location>
        <begin position="512"/>
        <end position="522"/>
    </location>
</feature>
<dbReference type="SUPFAM" id="SSF103473">
    <property type="entry name" value="MFS general substrate transporter"/>
    <property type="match status" value="1"/>
</dbReference>
<accession>A0A7S2FR46</accession>
<keyword evidence="5 17" id="KW-0812">Transmembrane</keyword>
<comment type="catalytic activity">
    <reaction evidence="8">
        <text>D-galactose(in) = D-galactose(out)</text>
        <dbReference type="Rhea" id="RHEA:34915"/>
        <dbReference type="ChEBI" id="CHEBI:4139"/>
    </reaction>
    <physiologicalReaction direction="right-to-left" evidence="8">
        <dbReference type="Rhea" id="RHEA:34917"/>
    </physiologicalReaction>
</comment>
<evidence type="ECO:0000259" key="18">
    <source>
        <dbReference type="PROSITE" id="PS50850"/>
    </source>
</evidence>
<evidence type="ECO:0000256" key="15">
    <source>
        <dbReference type="RuleBase" id="RU003346"/>
    </source>
</evidence>
<dbReference type="GO" id="GO:0016020">
    <property type="term" value="C:membrane"/>
    <property type="evidence" value="ECO:0007669"/>
    <property type="project" value="UniProtKB-SubCell"/>
</dbReference>
<evidence type="ECO:0000256" key="8">
    <source>
        <dbReference type="ARBA" id="ARBA00044637"/>
    </source>
</evidence>
<evidence type="ECO:0000256" key="4">
    <source>
        <dbReference type="ARBA" id="ARBA00022448"/>
    </source>
</evidence>
<evidence type="ECO:0000256" key="5">
    <source>
        <dbReference type="ARBA" id="ARBA00022692"/>
    </source>
</evidence>
<evidence type="ECO:0000256" key="6">
    <source>
        <dbReference type="ARBA" id="ARBA00022989"/>
    </source>
</evidence>
<dbReference type="InterPro" id="IPR036259">
    <property type="entry name" value="MFS_trans_sf"/>
</dbReference>
<reference evidence="19" key="1">
    <citation type="submission" date="2021-01" db="EMBL/GenBank/DDBJ databases">
        <authorList>
            <person name="Corre E."/>
            <person name="Pelletier E."/>
            <person name="Niang G."/>
            <person name="Scheremetjew M."/>
            <person name="Finn R."/>
            <person name="Kale V."/>
            <person name="Holt S."/>
            <person name="Cochrane G."/>
            <person name="Meng A."/>
            <person name="Brown T."/>
            <person name="Cohen L."/>
        </authorList>
    </citation>
    <scope>NUCLEOTIDE SEQUENCE</scope>
    <source>
        <strain evidence="19">RCC1693</strain>
    </source>
</reference>
<dbReference type="InterPro" id="IPR005829">
    <property type="entry name" value="Sugar_transporter_CS"/>
</dbReference>
<dbReference type="InterPro" id="IPR003663">
    <property type="entry name" value="Sugar/inositol_transpt"/>
</dbReference>
<comment type="catalytic activity">
    <reaction evidence="12">
        <text>D-glucosamine(out) = D-glucosamine(in)</text>
        <dbReference type="Rhea" id="RHEA:78423"/>
        <dbReference type="ChEBI" id="CHEBI:58723"/>
    </reaction>
    <physiologicalReaction direction="left-to-right" evidence="12">
        <dbReference type="Rhea" id="RHEA:78424"/>
    </physiologicalReaction>
</comment>
<dbReference type="PROSITE" id="PS00217">
    <property type="entry name" value="SUGAR_TRANSPORT_2"/>
    <property type="match status" value="1"/>
</dbReference>
<dbReference type="PANTHER" id="PTHR48023:SF4">
    <property type="entry name" value="D-XYLOSE-PROTON SYMPORTER-LIKE 2"/>
    <property type="match status" value="1"/>
</dbReference>
<comment type="similarity">
    <text evidence="2 15">Belongs to the major facilitator superfamily. Sugar transporter (TC 2.A.1.1) family.</text>
</comment>
<evidence type="ECO:0000313" key="19">
    <source>
        <dbReference type="EMBL" id="CAD9410092.1"/>
    </source>
</evidence>
<evidence type="ECO:0000256" key="11">
    <source>
        <dbReference type="ARBA" id="ARBA00044662"/>
    </source>
</evidence>
<feature type="transmembrane region" description="Helical" evidence="17">
    <location>
        <begin position="66"/>
        <end position="87"/>
    </location>
</feature>
<evidence type="ECO:0000256" key="17">
    <source>
        <dbReference type="SAM" id="Phobius"/>
    </source>
</evidence>
<dbReference type="InterPro" id="IPR005828">
    <property type="entry name" value="MFS_sugar_transport-like"/>
</dbReference>
<comment type="catalytic activity">
    <reaction evidence="9">
        <text>D-glucose(out) = D-glucose(in)</text>
        <dbReference type="Rhea" id="RHEA:60376"/>
        <dbReference type="ChEBI" id="CHEBI:4167"/>
    </reaction>
    <physiologicalReaction direction="left-to-right" evidence="9">
        <dbReference type="Rhea" id="RHEA:60377"/>
    </physiologicalReaction>
</comment>
<feature type="transmembrane region" description="Helical" evidence="17">
    <location>
        <begin position="428"/>
        <end position="449"/>
    </location>
</feature>
<dbReference type="GO" id="GO:1904659">
    <property type="term" value="P:D-glucose transmembrane transport"/>
    <property type="evidence" value="ECO:0007669"/>
    <property type="project" value="TreeGrafter"/>
</dbReference>
<dbReference type="InterPro" id="IPR050820">
    <property type="entry name" value="MFS_Sugar_Transporter"/>
</dbReference>
<feature type="transmembrane region" description="Helical" evidence="17">
    <location>
        <begin position="121"/>
        <end position="144"/>
    </location>
</feature>
<comment type="catalytic activity">
    <reaction evidence="10">
        <text>D-xylose(out) = D-xylose(in)</text>
        <dbReference type="Rhea" id="RHEA:78427"/>
        <dbReference type="ChEBI" id="CHEBI:53455"/>
    </reaction>
    <physiologicalReaction direction="left-to-right" evidence="10">
        <dbReference type="Rhea" id="RHEA:78428"/>
    </physiologicalReaction>
</comment>
<dbReference type="PROSITE" id="PS50850">
    <property type="entry name" value="MFS"/>
    <property type="match status" value="1"/>
</dbReference>
<feature type="transmembrane region" description="Helical" evidence="17">
    <location>
        <begin position="12"/>
        <end position="35"/>
    </location>
</feature>
<evidence type="ECO:0000256" key="16">
    <source>
        <dbReference type="SAM" id="MobiDB-lite"/>
    </source>
</evidence>
<dbReference type="AlphaFoldDB" id="A0A7S2FR46"/>
<feature type="transmembrane region" description="Helical" evidence="17">
    <location>
        <begin position="278"/>
        <end position="301"/>
    </location>
</feature>
<feature type="transmembrane region" description="Helical" evidence="17">
    <location>
        <begin position="165"/>
        <end position="186"/>
    </location>
</feature>
<feature type="transmembrane region" description="Helical" evidence="17">
    <location>
        <begin position="340"/>
        <end position="363"/>
    </location>
</feature>
<keyword evidence="4 15" id="KW-0813">Transport</keyword>
<protein>
    <recommendedName>
        <fullName evidence="14">Hexose transporter 1</fullName>
    </recommendedName>
</protein>
<evidence type="ECO:0000256" key="14">
    <source>
        <dbReference type="ARBA" id="ARBA00044780"/>
    </source>
</evidence>
<feature type="transmembrane region" description="Helical" evidence="17">
    <location>
        <begin position="99"/>
        <end position="115"/>
    </location>
</feature>
<feature type="domain" description="Major facilitator superfamily (MFS) profile" evidence="18">
    <location>
        <begin position="22"/>
        <end position="481"/>
    </location>
</feature>
<dbReference type="Gene3D" id="1.20.1250.20">
    <property type="entry name" value="MFS general substrate transporter like domains"/>
    <property type="match status" value="1"/>
</dbReference>
<gene>
    <name evidence="19" type="ORF">FPAR1323_LOCUS7191</name>
</gene>
<evidence type="ECO:0000256" key="12">
    <source>
        <dbReference type="ARBA" id="ARBA00044668"/>
    </source>
</evidence>
<evidence type="ECO:0000256" key="2">
    <source>
        <dbReference type="ARBA" id="ARBA00010992"/>
    </source>
</evidence>
<evidence type="ECO:0000256" key="10">
    <source>
        <dbReference type="ARBA" id="ARBA00044656"/>
    </source>
</evidence>
<evidence type="ECO:0000256" key="3">
    <source>
        <dbReference type="ARBA" id="ARBA00011738"/>
    </source>
</evidence>
<evidence type="ECO:0000256" key="9">
    <source>
        <dbReference type="ARBA" id="ARBA00044648"/>
    </source>
</evidence>